<dbReference type="SUPFAM" id="SSF53335">
    <property type="entry name" value="S-adenosyl-L-methionine-dependent methyltransferases"/>
    <property type="match status" value="1"/>
</dbReference>
<dbReference type="PANTHER" id="PTHR34203:SF15">
    <property type="entry name" value="SLL1173 PROTEIN"/>
    <property type="match status" value="1"/>
</dbReference>
<evidence type="ECO:0000259" key="1">
    <source>
        <dbReference type="Pfam" id="PF05050"/>
    </source>
</evidence>
<dbReference type="Proteomes" id="UP000410984">
    <property type="component" value="Unassembled WGS sequence"/>
</dbReference>
<reference evidence="2 3" key="1">
    <citation type="submission" date="2019-06" db="EMBL/GenBank/DDBJ databases">
        <authorList>
            <person name="Rodrigo-Torres L."/>
            <person name="Arahal R. D."/>
            <person name="Lucena T."/>
        </authorList>
    </citation>
    <scope>NUCLEOTIDE SEQUENCE [LARGE SCALE GENOMIC DNA]</scope>
    <source>
        <strain evidence="2 3">SB0023/3</strain>
    </source>
</reference>
<dbReference type="Pfam" id="PF05050">
    <property type="entry name" value="Methyltransf_21"/>
    <property type="match status" value="1"/>
</dbReference>
<keyword evidence="3" id="KW-1185">Reference proteome</keyword>
<accession>A0A509EIA5</accession>
<sequence>MDAAQDYQMRRILELIDAGVVHDQELEAARLLEVKSPVIFDVGANRGQSIASFKVMFPESTVHSFELNPLFHPVLDEVSRKYSDVYIHKYGLSDAQGDVEFFIPMVNGVLFYEEASIDNVALERPWVRERLTSLDPNFQVSKYSGSVEVGDHLGLPSPDIVKIDVEGVELRVVQGLIKTISDHKPLVIVENSDWDAVTHLLGTLGYKPYRYDEVEKKLVDFHGYTTNTFYVASGRERGMLPV</sequence>
<evidence type="ECO:0000313" key="2">
    <source>
        <dbReference type="EMBL" id="VUD72933.1"/>
    </source>
</evidence>
<dbReference type="InterPro" id="IPR052514">
    <property type="entry name" value="SAM-dependent_MTase"/>
</dbReference>
<dbReference type="Gene3D" id="3.40.50.150">
    <property type="entry name" value="Vaccinia Virus protein VP39"/>
    <property type="match status" value="1"/>
</dbReference>
<dbReference type="PANTHER" id="PTHR34203">
    <property type="entry name" value="METHYLTRANSFERASE, FKBM FAMILY PROTEIN"/>
    <property type="match status" value="1"/>
</dbReference>
<name>A0A509EIA5_9HYPH</name>
<protein>
    <recommendedName>
        <fullName evidence="1">Methyltransferase FkbM domain-containing protein</fullName>
    </recommendedName>
</protein>
<organism evidence="2 3">
    <name type="scientific">Methylobacterium symbioticum</name>
    <dbReference type="NCBI Taxonomy" id="2584084"/>
    <lineage>
        <taxon>Bacteria</taxon>
        <taxon>Pseudomonadati</taxon>
        <taxon>Pseudomonadota</taxon>
        <taxon>Alphaproteobacteria</taxon>
        <taxon>Hyphomicrobiales</taxon>
        <taxon>Methylobacteriaceae</taxon>
        <taxon>Methylobacterium</taxon>
    </lineage>
</organism>
<dbReference type="RefSeq" id="WP_142584213.1">
    <property type="nucleotide sequence ID" value="NZ_CABFPH010000054.1"/>
</dbReference>
<dbReference type="EMBL" id="CABFPH010000054">
    <property type="protein sequence ID" value="VUD72933.1"/>
    <property type="molecule type" value="Genomic_DNA"/>
</dbReference>
<dbReference type="AlphaFoldDB" id="A0A509EIA5"/>
<dbReference type="InterPro" id="IPR006342">
    <property type="entry name" value="FkbM_mtfrase"/>
</dbReference>
<gene>
    <name evidence="2" type="ORF">MET9862_03540</name>
</gene>
<proteinExistence type="predicted"/>
<dbReference type="OrthoDB" id="4104638at2"/>
<dbReference type="NCBIfam" id="TIGR01444">
    <property type="entry name" value="fkbM_fam"/>
    <property type="match status" value="1"/>
</dbReference>
<evidence type="ECO:0000313" key="3">
    <source>
        <dbReference type="Proteomes" id="UP000410984"/>
    </source>
</evidence>
<feature type="domain" description="Methyltransferase FkbM" evidence="1">
    <location>
        <begin position="41"/>
        <end position="200"/>
    </location>
</feature>
<dbReference type="InterPro" id="IPR029063">
    <property type="entry name" value="SAM-dependent_MTases_sf"/>
</dbReference>